<accession>A0AAN6ISD1</accession>
<feature type="compositionally biased region" description="Basic and acidic residues" evidence="7">
    <location>
        <begin position="1274"/>
        <end position="1289"/>
    </location>
</feature>
<feature type="compositionally biased region" description="Pro residues" evidence="7">
    <location>
        <begin position="1551"/>
        <end position="1561"/>
    </location>
</feature>
<sequence length="1678" mass="181564">MSGAGGISRQRSVSNKSRGAIPPPETRAKPRSDDMPFEPCASTSSLLLFAQGSTVVCLQHDTLTIEKRFEKHSKDVQLIAADSVSEAGAGRLVVSYDVGQTAIVWDLLTGEQLSRFVSYESLRVAHWMRNGNVAFGNAKGEVILFEPATSDHISARTIFDPITAIAPSSDCKTYAIGYNNGSILLAALQPSFTILHTLTTSRAPSPIASLTWHASSSKQKSDMLATQTADGDLRVWSVSKPPTAEAPRVIRALKRSDTYVPGQNWITWSKNGRIVQFSEGKTFAWDVRTKHVSAEPIPTIDGVRAIAAHGPTGKLFTIGPDYTVQQYDVERGVMVANVRHLPIAIPPTPPEDGRGPMWTTSESEEEVASPPIRARREHRGSDVGKYDRNRAQVASPQSAGASQYSSVKPVASKMISPAGKTEHTTTTFDTSIQSQSTLDQSGQLPNPAYQQRSPITARSTKKGSRLRQEVVLSPEEQPVQDLFPFTRARLHDVPYRPPRSLDEAMLTPDDLRRQMLNVVFGWEEDIQDLVRDELSRHPSASQNAIILAKWLDEDPDYLAEILGSTSVTSNLDWMLLALGTISNQVGAKKITQVFIEKLLSKGDVHAAAGLLLALGDCSDAIEVYVTRNLYMEAVLLTCLVTPDDWQRQSYLVRRWGEHVVQNSQQSLAIRCFSCTGVEPYEPWTSPQAQLATQLPAVQAVSSPPLPQVENLEPTQYPAIFHKTLERRRTLDTPTPVAMPPPPLVPAMPAPPTPYRTSAAHGLRITPQTSALRLVTSFETQNNNAFKFPGLKPDDRTPTMGAVVTPIAESAVDKSALSPGGLGSYRLNNVRSINSALSAKTATPGGFQPSRLASIGETPIDVETPQFPGSMPPRSISVPAEFTTTQTSEKEGHKGSVNDSTQAGKQPALTLLTSARYEPVATPIGETPQTALGPHTAVRFPGPASQTMPQGLGEADVSRGAGGSKSRKPGGLSIETTMHNVNESQEYLPPTSYGESLTRPTTTGSYTNTQLETSGNLTSGPTTGKSNRSMKSPMAAARSMDSFISSLEQAHYYGKHSRARGYSTTSKNSRDDRSEKTKSRASHTDEGSGRDIRRGIPPAKRSPSSPVPMSPEDVRMYSTSVESFDSMYSSNLSGMDRKSTPASMPKLSRRGSQSTTKGTKSRHRSQSRHNGVRSKTGSRTASRQPSPDATLISPRGRSSSRRDKPGHRSPSSPRPMVPSEEDRQSRFDKGSAMRLVSLDRHRMQRSTSRQHERDTSARRDASPDRRRDRARSRSRQADETSLPRRSSRSEGRKRRQRPNDVADERSTSLGLSEPNLPPKIITQEDPGVSSQLQYSSDRGRKEIAAEQLEARRQSLTRRPSAPNVLPPSQLNVHTKSASMGNVPPLARAYTEGASIVRPSTAEQQGGADALGIAVPRDRIGTPKAMQELQTTSGGEASLLLTSDVYRPPTREGPNKPESTRAPVSLEFLSQIPKHPAYDSRIANSRSSSKGPDGRGSSRSRGTSRDRTRISPRDAPPMSIGGAAVAVEGTPNYTNSPPQQNPPILPELQHLAAPPPPPPPPKLPLTLANLSLSNLRALDSDAAADVPLPMSASPGNFGDAPPHTGVSISALSVSTTGGHRRGRSTSDINGGGPNQFLGKIRNLAGRVRSPSRGRRGGDDNQAMSPQGQGEHVAPYESIPT</sequence>
<evidence type="ECO:0000256" key="4">
    <source>
        <dbReference type="ARBA" id="ARBA00023015"/>
    </source>
</evidence>
<dbReference type="InterPro" id="IPR034605">
    <property type="entry name" value="PGC-1"/>
</dbReference>
<feature type="compositionally biased region" description="Basic and acidic residues" evidence="7">
    <location>
        <begin position="1501"/>
        <end position="1510"/>
    </location>
</feature>
<dbReference type="GO" id="GO:0005634">
    <property type="term" value="C:nucleus"/>
    <property type="evidence" value="ECO:0007669"/>
    <property type="project" value="UniProtKB-SubCell"/>
</dbReference>
<dbReference type="PANTHER" id="PTHR15528">
    <property type="entry name" value="PEROXISOME PROLIFERATOR ACTIVATED RECEPTOR GAMMA COACTIVATOR 1 PGC-1 -RELATED"/>
    <property type="match status" value="1"/>
</dbReference>
<dbReference type="InterPro" id="IPR056421">
    <property type="entry name" value="TPR_GEMI5"/>
</dbReference>
<dbReference type="GO" id="GO:0045944">
    <property type="term" value="P:positive regulation of transcription by RNA polymerase II"/>
    <property type="evidence" value="ECO:0007669"/>
    <property type="project" value="TreeGrafter"/>
</dbReference>
<keyword evidence="2" id="KW-0597">Phosphoprotein</keyword>
<feature type="compositionally biased region" description="Polar residues" evidence="7">
    <location>
        <begin position="1172"/>
        <end position="1186"/>
    </location>
</feature>
<evidence type="ECO:0000313" key="9">
    <source>
        <dbReference type="EMBL" id="KAJ8988787.1"/>
    </source>
</evidence>
<feature type="region of interest" description="Disordered" evidence="7">
    <location>
        <begin position="1584"/>
        <end position="1678"/>
    </location>
</feature>
<feature type="compositionally biased region" description="Polar residues" evidence="7">
    <location>
        <begin position="1604"/>
        <end position="1615"/>
    </location>
</feature>
<feature type="compositionally biased region" description="Low complexity" evidence="7">
    <location>
        <begin position="1483"/>
        <end position="1499"/>
    </location>
</feature>
<organism evidence="9 10">
    <name type="scientific">Exophiala dermatitidis</name>
    <name type="common">Black yeast-like fungus</name>
    <name type="synonym">Wangiella dermatitidis</name>
    <dbReference type="NCBI Taxonomy" id="5970"/>
    <lineage>
        <taxon>Eukaryota</taxon>
        <taxon>Fungi</taxon>
        <taxon>Dikarya</taxon>
        <taxon>Ascomycota</taxon>
        <taxon>Pezizomycotina</taxon>
        <taxon>Eurotiomycetes</taxon>
        <taxon>Chaetothyriomycetidae</taxon>
        <taxon>Chaetothyriales</taxon>
        <taxon>Herpotrichiellaceae</taxon>
        <taxon>Exophiala</taxon>
    </lineage>
</organism>
<feature type="region of interest" description="Disordered" evidence="7">
    <location>
        <begin position="943"/>
        <end position="1035"/>
    </location>
</feature>
<dbReference type="GO" id="GO:0003723">
    <property type="term" value="F:RNA binding"/>
    <property type="evidence" value="ECO:0007669"/>
    <property type="project" value="UniProtKB-KW"/>
</dbReference>
<feature type="region of interest" description="Disordered" evidence="7">
    <location>
        <begin position="1126"/>
        <end position="1382"/>
    </location>
</feature>
<feature type="region of interest" description="Disordered" evidence="7">
    <location>
        <begin position="1053"/>
        <end position="1112"/>
    </location>
</feature>
<name>A0AAN6ISD1_EXODE</name>
<feature type="region of interest" description="Disordered" evidence="7">
    <location>
        <begin position="1398"/>
        <end position="1562"/>
    </location>
</feature>
<feature type="compositionally biased region" description="Polar residues" evidence="7">
    <location>
        <begin position="973"/>
        <end position="984"/>
    </location>
</feature>
<gene>
    <name evidence="9" type="ORF">HRR80_007411</name>
</gene>
<feature type="compositionally biased region" description="Basic and acidic residues" evidence="7">
    <location>
        <begin position="1219"/>
        <end position="1240"/>
    </location>
</feature>
<feature type="region of interest" description="Disordered" evidence="7">
    <location>
        <begin position="343"/>
        <end position="464"/>
    </location>
</feature>
<dbReference type="PANTHER" id="PTHR15528:SF11">
    <property type="entry name" value="FI18188P1"/>
    <property type="match status" value="1"/>
</dbReference>
<reference evidence="9" key="1">
    <citation type="submission" date="2023-01" db="EMBL/GenBank/DDBJ databases">
        <title>Exophiala dermititidis isolated from Cystic Fibrosis Patient.</title>
        <authorList>
            <person name="Kurbessoian T."/>
            <person name="Crocker A."/>
            <person name="Murante D."/>
            <person name="Hogan D.A."/>
            <person name="Stajich J.E."/>
        </authorList>
    </citation>
    <scope>NUCLEOTIDE SEQUENCE</scope>
    <source>
        <strain evidence="9">Ex8</strain>
    </source>
</reference>
<comment type="subcellular location">
    <subcellularLocation>
        <location evidence="1">Nucleus</location>
    </subcellularLocation>
</comment>
<evidence type="ECO:0000256" key="2">
    <source>
        <dbReference type="ARBA" id="ARBA00022553"/>
    </source>
</evidence>
<feature type="compositionally biased region" description="Basic residues" evidence="7">
    <location>
        <begin position="1158"/>
        <end position="1171"/>
    </location>
</feature>
<keyword evidence="6" id="KW-0539">Nucleus</keyword>
<feature type="compositionally biased region" description="Basic and acidic residues" evidence="7">
    <location>
        <begin position="1248"/>
        <end position="1266"/>
    </location>
</feature>
<feature type="compositionally biased region" description="Basic and acidic residues" evidence="7">
    <location>
        <begin position="1296"/>
        <end position="1305"/>
    </location>
</feature>
<feature type="compositionally biased region" description="Basic and acidic residues" evidence="7">
    <location>
        <begin position="1447"/>
        <end position="1457"/>
    </location>
</feature>
<keyword evidence="5" id="KW-0804">Transcription</keyword>
<feature type="compositionally biased region" description="Basic and acidic residues" evidence="7">
    <location>
        <begin position="1336"/>
        <end position="1351"/>
    </location>
</feature>
<evidence type="ECO:0000256" key="6">
    <source>
        <dbReference type="ARBA" id="ARBA00023242"/>
    </source>
</evidence>
<feature type="region of interest" description="Disordered" evidence="7">
    <location>
        <begin position="882"/>
        <end position="904"/>
    </location>
</feature>
<dbReference type="EMBL" id="JAJGCB010000017">
    <property type="protein sequence ID" value="KAJ8988787.1"/>
    <property type="molecule type" value="Genomic_DNA"/>
</dbReference>
<dbReference type="Proteomes" id="UP001161757">
    <property type="component" value="Unassembled WGS sequence"/>
</dbReference>
<feature type="region of interest" description="Disordered" evidence="7">
    <location>
        <begin position="1"/>
        <end position="36"/>
    </location>
</feature>
<dbReference type="FunFam" id="2.130.10.10:FF:000577">
    <property type="entry name" value="WD domain G-beta repeat protein"/>
    <property type="match status" value="1"/>
</dbReference>
<feature type="compositionally biased region" description="Basic and acidic residues" evidence="7">
    <location>
        <begin position="379"/>
        <end position="390"/>
    </location>
</feature>
<feature type="compositionally biased region" description="Basic and acidic residues" evidence="7">
    <location>
        <begin position="1067"/>
        <end position="1093"/>
    </location>
</feature>
<proteinExistence type="predicted"/>
<feature type="compositionally biased region" description="Polar residues" evidence="7">
    <location>
        <begin position="1365"/>
        <end position="1378"/>
    </location>
</feature>
<feature type="domain" description="Gem-associated protein 5 TPR" evidence="8">
    <location>
        <begin position="519"/>
        <end position="672"/>
    </location>
</feature>
<evidence type="ECO:0000313" key="10">
    <source>
        <dbReference type="Proteomes" id="UP001161757"/>
    </source>
</evidence>
<keyword evidence="3" id="KW-0694">RNA-binding</keyword>
<dbReference type="InterPro" id="IPR015943">
    <property type="entry name" value="WD40/YVTN_repeat-like_dom_sf"/>
</dbReference>
<keyword evidence="4" id="KW-0805">Transcription regulation</keyword>
<evidence type="ECO:0000259" key="8">
    <source>
        <dbReference type="Pfam" id="PF23774"/>
    </source>
</evidence>
<comment type="caution">
    <text evidence="9">The sequence shown here is derived from an EMBL/GenBank/DDBJ whole genome shotgun (WGS) entry which is preliminary data.</text>
</comment>
<evidence type="ECO:0000256" key="7">
    <source>
        <dbReference type="SAM" id="MobiDB-lite"/>
    </source>
</evidence>
<evidence type="ECO:0000256" key="5">
    <source>
        <dbReference type="ARBA" id="ARBA00023163"/>
    </source>
</evidence>
<protein>
    <recommendedName>
        <fullName evidence="8">Gem-associated protein 5 TPR domain-containing protein</fullName>
    </recommendedName>
</protein>
<dbReference type="Gene3D" id="2.130.10.10">
    <property type="entry name" value="YVTN repeat-like/Quinoprotein amine dehydrogenase"/>
    <property type="match status" value="1"/>
</dbReference>
<dbReference type="Pfam" id="PF23774">
    <property type="entry name" value="TPR_GEMI5"/>
    <property type="match status" value="1"/>
</dbReference>
<evidence type="ECO:0000256" key="1">
    <source>
        <dbReference type="ARBA" id="ARBA00004123"/>
    </source>
</evidence>
<dbReference type="InterPro" id="IPR036322">
    <property type="entry name" value="WD40_repeat_dom_sf"/>
</dbReference>
<feature type="compositionally biased region" description="Polar residues" evidence="7">
    <location>
        <begin position="424"/>
        <end position="458"/>
    </location>
</feature>
<evidence type="ECO:0000256" key="3">
    <source>
        <dbReference type="ARBA" id="ARBA00022884"/>
    </source>
</evidence>
<feature type="compositionally biased region" description="Polar residues" evidence="7">
    <location>
        <begin position="992"/>
        <end position="1029"/>
    </location>
</feature>
<dbReference type="SUPFAM" id="SSF50978">
    <property type="entry name" value="WD40 repeat-like"/>
    <property type="match status" value="1"/>
</dbReference>
<dbReference type="GO" id="GO:0003712">
    <property type="term" value="F:transcription coregulator activity"/>
    <property type="evidence" value="ECO:0007669"/>
    <property type="project" value="InterPro"/>
</dbReference>
<feature type="compositionally biased region" description="Polar residues" evidence="7">
    <location>
        <begin position="392"/>
        <end position="406"/>
    </location>
</feature>